<dbReference type="OrthoDB" id="7554754at2759"/>
<dbReference type="PaxDb" id="67767-A0A0J7JW46"/>
<accession>A0A0J7JW46</accession>
<dbReference type="InterPro" id="IPR052709">
    <property type="entry name" value="Transposase-MT_Hybrid"/>
</dbReference>
<dbReference type="EMBL" id="LBMM01025259">
    <property type="protein sequence ID" value="KMQ82458.1"/>
    <property type="molecule type" value="Genomic_DNA"/>
</dbReference>
<feature type="domain" description="Mos1 transposase HTH" evidence="1">
    <location>
        <begin position="4"/>
        <end position="26"/>
    </location>
</feature>
<evidence type="ECO:0000313" key="3">
    <source>
        <dbReference type="Proteomes" id="UP000036403"/>
    </source>
</evidence>
<reference evidence="2 3" key="1">
    <citation type="submission" date="2015-04" db="EMBL/GenBank/DDBJ databases">
        <title>Lasius niger genome sequencing.</title>
        <authorList>
            <person name="Konorov E.A."/>
            <person name="Nikitin M.A."/>
            <person name="Kirill M.V."/>
            <person name="Chang P."/>
        </authorList>
    </citation>
    <scope>NUCLEOTIDE SEQUENCE [LARGE SCALE GENOMIC DNA]</scope>
    <source>
        <tissue evidence="2">Whole</tissue>
    </source>
</reference>
<dbReference type="GO" id="GO:0003676">
    <property type="term" value="F:nucleic acid binding"/>
    <property type="evidence" value="ECO:0007669"/>
    <property type="project" value="InterPro"/>
</dbReference>
<dbReference type="Pfam" id="PF01359">
    <property type="entry name" value="Transposase_1"/>
    <property type="match status" value="1"/>
</dbReference>
<organism evidence="2 3">
    <name type="scientific">Lasius niger</name>
    <name type="common">Black garden ant</name>
    <dbReference type="NCBI Taxonomy" id="67767"/>
    <lineage>
        <taxon>Eukaryota</taxon>
        <taxon>Metazoa</taxon>
        <taxon>Ecdysozoa</taxon>
        <taxon>Arthropoda</taxon>
        <taxon>Hexapoda</taxon>
        <taxon>Insecta</taxon>
        <taxon>Pterygota</taxon>
        <taxon>Neoptera</taxon>
        <taxon>Endopterygota</taxon>
        <taxon>Hymenoptera</taxon>
        <taxon>Apocrita</taxon>
        <taxon>Aculeata</taxon>
        <taxon>Formicoidea</taxon>
        <taxon>Formicidae</taxon>
        <taxon>Formicinae</taxon>
        <taxon>Lasius</taxon>
        <taxon>Lasius</taxon>
    </lineage>
</organism>
<name>A0A0J7JW46_LASNI</name>
<dbReference type="InterPro" id="IPR036397">
    <property type="entry name" value="RNaseH_sf"/>
</dbReference>
<sequence length="186" mass="21896">MLKQVYGEEALSRSRTFEWFKRFRDGRESVEDDPHTGRQDGVIHHEFLPPNMTINGQFYTEVLDRLRKRIRRVRPHFRQNGSWLLLHDNARPHIALPVRLFLAQHCVVELQHPPYSPDLAPADFFLFPKLKHSMKGTMFQDVEAIKKTVTSLLKTIPKEDFKTSFRNLHSRAQTCITADGDYFESY</sequence>
<dbReference type="Proteomes" id="UP000036403">
    <property type="component" value="Unassembled WGS sequence"/>
</dbReference>
<dbReference type="STRING" id="67767.A0A0J7JW46"/>
<keyword evidence="3" id="KW-1185">Reference proteome</keyword>
<dbReference type="Gene3D" id="3.30.420.10">
    <property type="entry name" value="Ribonuclease H-like superfamily/Ribonuclease H"/>
    <property type="match status" value="1"/>
</dbReference>
<gene>
    <name evidence="2" type="ORF">RF55_22900</name>
</gene>
<dbReference type="InterPro" id="IPR001888">
    <property type="entry name" value="Transposase_1"/>
</dbReference>
<dbReference type="InterPro" id="IPR041426">
    <property type="entry name" value="Mos1_HTH"/>
</dbReference>
<dbReference type="AlphaFoldDB" id="A0A0J7JW46"/>
<dbReference type="PANTHER" id="PTHR46060:SF1">
    <property type="entry name" value="MARINER MOS1 TRANSPOSASE-LIKE PROTEIN"/>
    <property type="match status" value="1"/>
</dbReference>
<protein>
    <recommendedName>
        <fullName evidence="1">Mos1 transposase HTH domain-containing protein</fullName>
    </recommendedName>
</protein>
<evidence type="ECO:0000259" key="1">
    <source>
        <dbReference type="Pfam" id="PF17906"/>
    </source>
</evidence>
<comment type="caution">
    <text evidence="2">The sequence shown here is derived from an EMBL/GenBank/DDBJ whole genome shotgun (WGS) entry which is preliminary data.</text>
</comment>
<proteinExistence type="predicted"/>
<dbReference type="Pfam" id="PF17906">
    <property type="entry name" value="HTH_48"/>
    <property type="match status" value="1"/>
</dbReference>
<evidence type="ECO:0000313" key="2">
    <source>
        <dbReference type="EMBL" id="KMQ82458.1"/>
    </source>
</evidence>
<dbReference type="PANTHER" id="PTHR46060">
    <property type="entry name" value="MARINER MOS1 TRANSPOSASE-LIKE PROTEIN"/>
    <property type="match status" value="1"/>
</dbReference>